<gene>
    <name evidence="1" type="ORF">EVOR1521_LOCUS4232</name>
</gene>
<comment type="caution">
    <text evidence="1">The sequence shown here is derived from an EMBL/GenBank/DDBJ whole genome shotgun (WGS) entry which is preliminary data.</text>
</comment>
<evidence type="ECO:0000313" key="2">
    <source>
        <dbReference type="Proteomes" id="UP001178507"/>
    </source>
</evidence>
<evidence type="ECO:0000313" key="1">
    <source>
        <dbReference type="EMBL" id="CAJ1374775.1"/>
    </source>
</evidence>
<dbReference type="EMBL" id="CAUJNA010000277">
    <property type="protein sequence ID" value="CAJ1374775.1"/>
    <property type="molecule type" value="Genomic_DNA"/>
</dbReference>
<protein>
    <submittedName>
        <fullName evidence="1">Uncharacterized protein</fullName>
    </submittedName>
</protein>
<keyword evidence="2" id="KW-1185">Reference proteome</keyword>
<dbReference type="AlphaFoldDB" id="A0AA36MNS4"/>
<proteinExistence type="predicted"/>
<dbReference type="Proteomes" id="UP001178507">
    <property type="component" value="Unassembled WGS sequence"/>
</dbReference>
<accession>A0AA36MNS4</accession>
<reference evidence="1" key="1">
    <citation type="submission" date="2023-08" db="EMBL/GenBank/DDBJ databases">
        <authorList>
            <person name="Chen Y."/>
            <person name="Shah S."/>
            <person name="Dougan E. K."/>
            <person name="Thang M."/>
            <person name="Chan C."/>
        </authorList>
    </citation>
    <scope>NUCLEOTIDE SEQUENCE</scope>
</reference>
<organism evidence="1 2">
    <name type="scientific">Effrenium voratum</name>
    <dbReference type="NCBI Taxonomy" id="2562239"/>
    <lineage>
        <taxon>Eukaryota</taxon>
        <taxon>Sar</taxon>
        <taxon>Alveolata</taxon>
        <taxon>Dinophyceae</taxon>
        <taxon>Suessiales</taxon>
        <taxon>Symbiodiniaceae</taxon>
        <taxon>Effrenium</taxon>
    </lineage>
</organism>
<sequence>MASKNQELPLTARDLQEGHHDAWQVFLAYAASAFPEIGPSAGEDFGLALEEGQLRRAVEEAARSTKEALQQMRDLKKGLPSALHAAPALRRSCEAQAMVSFRQLQLELLRTSKQAMLQALEEEVASSEQAGSVLCEIRALKEAAAERQLQRRRRSAEARRLLEDTEAALARLRSCQRRKALLLRGRKARICRAEEVTGTCVGLLVFRGRHRLRIQRCPGGQLGPESLCWLRFEACAPGMMDNAEEAPESWRRRFEEALCHLWIRQVDTSLAESKGSVLALKEVPDLLHRLQLGLLRAGDLLQAIASQRQLALGDKVRRRSCTPHVS</sequence>
<name>A0AA36MNS4_9DINO</name>